<dbReference type="Proteomes" id="UP001371456">
    <property type="component" value="Unassembled WGS sequence"/>
</dbReference>
<reference evidence="1 2" key="1">
    <citation type="submission" date="2024-02" db="EMBL/GenBank/DDBJ databases">
        <title>de novo genome assembly of Solanum bulbocastanum strain 11H21.</title>
        <authorList>
            <person name="Hosaka A.J."/>
        </authorList>
    </citation>
    <scope>NUCLEOTIDE SEQUENCE [LARGE SCALE GENOMIC DNA]</scope>
    <source>
        <tissue evidence="1">Young leaves</tissue>
    </source>
</reference>
<gene>
    <name evidence="1" type="ORF">RDI58_012116</name>
</gene>
<name>A0AAN8TTR6_SOLBU</name>
<evidence type="ECO:0000313" key="2">
    <source>
        <dbReference type="Proteomes" id="UP001371456"/>
    </source>
</evidence>
<accession>A0AAN8TTR6</accession>
<protein>
    <submittedName>
        <fullName evidence="1">Uncharacterized protein</fullName>
    </submittedName>
</protein>
<dbReference type="EMBL" id="JBANQN010000004">
    <property type="protein sequence ID" value="KAK6793035.1"/>
    <property type="molecule type" value="Genomic_DNA"/>
</dbReference>
<organism evidence="1 2">
    <name type="scientific">Solanum bulbocastanum</name>
    <name type="common">Wild potato</name>
    <dbReference type="NCBI Taxonomy" id="147425"/>
    <lineage>
        <taxon>Eukaryota</taxon>
        <taxon>Viridiplantae</taxon>
        <taxon>Streptophyta</taxon>
        <taxon>Embryophyta</taxon>
        <taxon>Tracheophyta</taxon>
        <taxon>Spermatophyta</taxon>
        <taxon>Magnoliopsida</taxon>
        <taxon>eudicotyledons</taxon>
        <taxon>Gunneridae</taxon>
        <taxon>Pentapetalae</taxon>
        <taxon>asterids</taxon>
        <taxon>lamiids</taxon>
        <taxon>Solanales</taxon>
        <taxon>Solanaceae</taxon>
        <taxon>Solanoideae</taxon>
        <taxon>Solaneae</taxon>
        <taxon>Solanum</taxon>
    </lineage>
</organism>
<evidence type="ECO:0000313" key="1">
    <source>
        <dbReference type="EMBL" id="KAK6793035.1"/>
    </source>
</evidence>
<proteinExistence type="predicted"/>
<sequence length="65" mass="7692">MKESETVKKYYKVRLLDSTFPNSRIVEKILVTIHERYEATITTLENSKYLSKFSLTEMLKSKEDS</sequence>
<comment type="caution">
    <text evidence="1">The sequence shown here is derived from an EMBL/GenBank/DDBJ whole genome shotgun (WGS) entry which is preliminary data.</text>
</comment>
<dbReference type="AlphaFoldDB" id="A0AAN8TTR6"/>
<keyword evidence="2" id="KW-1185">Reference proteome</keyword>